<evidence type="ECO:0000313" key="1">
    <source>
        <dbReference type="EMBL" id="SEW24710.1"/>
    </source>
</evidence>
<dbReference type="AlphaFoldDB" id="A0A1I0QD17"/>
<name>A0A1I0QD17_9FIRM</name>
<keyword evidence="2" id="KW-1185">Reference proteome</keyword>
<sequence>MLKLAKGYKVTDLTGIEEGFEIRDNYLLANVDADKQSDVIEHFICIQEEPLFFILEIPTNQKIELELGDGIINDLHKDVYYIDGCSQEFAMSIFSQYKEILINDGMIKFGFASHITGDEILVNNYGEVIIFSKHISSYADFYEEHNIAKVGKLKTAWDNISYEKPGESDKYILDGKCCYDLVEDLKEFNIYFGERREDI</sequence>
<dbReference type="Proteomes" id="UP000199701">
    <property type="component" value="Unassembled WGS sequence"/>
</dbReference>
<dbReference type="STRING" id="99656.SAMN05421659_107187"/>
<dbReference type="RefSeq" id="WP_092453830.1">
    <property type="nucleotide sequence ID" value="NZ_FOJI01000007.1"/>
</dbReference>
<accession>A0A1I0QD17</accession>
<reference evidence="1 2" key="1">
    <citation type="submission" date="2016-10" db="EMBL/GenBank/DDBJ databases">
        <authorList>
            <person name="de Groot N.N."/>
        </authorList>
    </citation>
    <scope>NUCLEOTIDE SEQUENCE [LARGE SCALE GENOMIC DNA]</scope>
    <source>
        <strain evidence="1 2">DSM 9179</strain>
    </source>
</reference>
<gene>
    <name evidence="1" type="ORF">SAMN05421659_107187</name>
</gene>
<proteinExistence type="predicted"/>
<dbReference type="EMBL" id="FOJI01000007">
    <property type="protein sequence ID" value="SEW24710.1"/>
    <property type="molecule type" value="Genomic_DNA"/>
</dbReference>
<protein>
    <submittedName>
        <fullName evidence="1">Uncharacterized protein</fullName>
    </submittedName>
</protein>
<evidence type="ECO:0000313" key="2">
    <source>
        <dbReference type="Proteomes" id="UP000199701"/>
    </source>
</evidence>
<organism evidence="1 2">
    <name type="scientific">[Clostridium] fimetarium</name>
    <dbReference type="NCBI Taxonomy" id="99656"/>
    <lineage>
        <taxon>Bacteria</taxon>
        <taxon>Bacillati</taxon>
        <taxon>Bacillota</taxon>
        <taxon>Clostridia</taxon>
        <taxon>Lachnospirales</taxon>
        <taxon>Lachnospiraceae</taxon>
    </lineage>
</organism>
<dbReference type="OrthoDB" id="2227923at2"/>